<name>A0A926VCD6_9CYAN</name>
<dbReference type="Gene3D" id="3.40.50.150">
    <property type="entry name" value="Vaccinia Virus protein VP39"/>
    <property type="match status" value="1"/>
</dbReference>
<proteinExistence type="predicted"/>
<dbReference type="GO" id="GO:0008757">
    <property type="term" value="F:S-adenosylmethionine-dependent methyltransferase activity"/>
    <property type="evidence" value="ECO:0007669"/>
    <property type="project" value="InterPro"/>
</dbReference>
<evidence type="ECO:0000313" key="2">
    <source>
        <dbReference type="EMBL" id="MBD2180975.1"/>
    </source>
</evidence>
<dbReference type="GO" id="GO:0032259">
    <property type="term" value="P:methylation"/>
    <property type="evidence" value="ECO:0007669"/>
    <property type="project" value="UniProtKB-KW"/>
</dbReference>
<dbReference type="InterPro" id="IPR029063">
    <property type="entry name" value="SAM-dependent_MTases_sf"/>
</dbReference>
<protein>
    <submittedName>
        <fullName evidence="2">Methyltransferase domain-containing protein</fullName>
    </submittedName>
</protein>
<evidence type="ECO:0000259" key="1">
    <source>
        <dbReference type="Pfam" id="PF08241"/>
    </source>
</evidence>
<dbReference type="EMBL" id="JACJPW010000014">
    <property type="protein sequence ID" value="MBD2180975.1"/>
    <property type="molecule type" value="Genomic_DNA"/>
</dbReference>
<feature type="domain" description="Methyltransferase type 11" evidence="1">
    <location>
        <begin position="29"/>
        <end position="78"/>
    </location>
</feature>
<evidence type="ECO:0000313" key="3">
    <source>
        <dbReference type="Proteomes" id="UP000641646"/>
    </source>
</evidence>
<sequence length="277" mass="32010">MQLLNIGCGSVFHPAWTNIDMASFSPDVQSYDLRKGLPYANNYFDVCYSSHVIEHLTIDEVKFHLKEALRVLKPKGIIRVVVPDLEGIVREYLRLLELVEVGVKEAEADYDWMMLELYDQNVRSFTGGEMGKFLNSPDLKNKEFILSRIGKEAEQFWDEQTAKEKRTIWEKIKSKKISWYMENLQSKLLLILAKSIAGKKGKMALEEGLFRNSGEIHRWMYDRFSLRRLLENAGFVDVRVCRADESGIPNFNSYELDTIAGKIRKPDSLFMEAIKPG</sequence>
<dbReference type="AlphaFoldDB" id="A0A926VCD6"/>
<dbReference type="Proteomes" id="UP000641646">
    <property type="component" value="Unassembled WGS sequence"/>
</dbReference>
<keyword evidence="3" id="KW-1185">Reference proteome</keyword>
<reference evidence="2" key="1">
    <citation type="journal article" date="2015" name="ISME J.">
        <title>Draft Genome Sequence of Streptomyces incarnatus NRRL8089, which Produces the Nucleoside Antibiotic Sinefungin.</title>
        <authorList>
            <person name="Oshima K."/>
            <person name="Hattori M."/>
            <person name="Shimizu H."/>
            <person name="Fukuda K."/>
            <person name="Nemoto M."/>
            <person name="Inagaki K."/>
            <person name="Tamura T."/>
        </authorList>
    </citation>
    <scope>NUCLEOTIDE SEQUENCE</scope>
    <source>
        <strain evidence="2">FACHB-1375</strain>
    </source>
</reference>
<reference evidence="2" key="2">
    <citation type="submission" date="2020-08" db="EMBL/GenBank/DDBJ databases">
        <authorList>
            <person name="Chen M."/>
            <person name="Teng W."/>
            <person name="Zhao L."/>
            <person name="Hu C."/>
            <person name="Zhou Y."/>
            <person name="Han B."/>
            <person name="Song L."/>
            <person name="Shu W."/>
        </authorList>
    </citation>
    <scope>NUCLEOTIDE SEQUENCE</scope>
    <source>
        <strain evidence="2">FACHB-1375</strain>
    </source>
</reference>
<comment type="caution">
    <text evidence="2">The sequence shown here is derived from an EMBL/GenBank/DDBJ whole genome shotgun (WGS) entry which is preliminary data.</text>
</comment>
<dbReference type="SUPFAM" id="SSF53335">
    <property type="entry name" value="S-adenosyl-L-methionine-dependent methyltransferases"/>
    <property type="match status" value="1"/>
</dbReference>
<dbReference type="CDD" id="cd02440">
    <property type="entry name" value="AdoMet_MTases"/>
    <property type="match status" value="1"/>
</dbReference>
<dbReference type="InterPro" id="IPR013216">
    <property type="entry name" value="Methyltransf_11"/>
</dbReference>
<keyword evidence="2" id="KW-0808">Transferase</keyword>
<dbReference type="Pfam" id="PF08241">
    <property type="entry name" value="Methyltransf_11"/>
    <property type="match status" value="1"/>
</dbReference>
<keyword evidence="2" id="KW-0489">Methyltransferase</keyword>
<organism evidence="2 3">
    <name type="scientific">Aerosakkonema funiforme FACHB-1375</name>
    <dbReference type="NCBI Taxonomy" id="2949571"/>
    <lineage>
        <taxon>Bacteria</taxon>
        <taxon>Bacillati</taxon>
        <taxon>Cyanobacteriota</taxon>
        <taxon>Cyanophyceae</taxon>
        <taxon>Oscillatoriophycideae</taxon>
        <taxon>Aerosakkonematales</taxon>
        <taxon>Aerosakkonemataceae</taxon>
        <taxon>Aerosakkonema</taxon>
    </lineage>
</organism>
<accession>A0A926VCD6</accession>
<gene>
    <name evidence="2" type="ORF">H6G03_07655</name>
</gene>